<evidence type="ECO:0000313" key="5">
    <source>
        <dbReference type="EMBL" id="WNR43860.1"/>
    </source>
</evidence>
<evidence type="ECO:0000256" key="3">
    <source>
        <dbReference type="PIRSR" id="PIRSR640198-3"/>
    </source>
</evidence>
<name>A0AA96LLB8_9BACL</name>
<dbReference type="AlphaFoldDB" id="A0AA96LLB8"/>
<keyword evidence="6" id="KW-1185">Reference proteome</keyword>
<protein>
    <submittedName>
        <fullName evidence="5">Fic family protein</fullName>
    </submittedName>
</protein>
<feature type="domain" description="Fido" evidence="4">
    <location>
        <begin position="93"/>
        <end position="232"/>
    </location>
</feature>
<dbReference type="KEGG" id="proo:MJB10_22605"/>
<gene>
    <name evidence="5" type="ORF">MJB10_22605</name>
</gene>
<sequence>MDFSKIDLLKSELDVLRPLPPAAVRNLEQVFRVEWTYNSNAIEGNTLTLLETKLVLEEGLTIGGKKLREHFEVVNHSEAISYVQDIVNRNMELTEYIIKSIHHLVLKNIDDENAGRYRMVNVRISGSQQTPPHFSVLSEKMEQLIQWYDDYKNKLHPVELAAEFHFRFVYIHPFSDGNGRTARLLMNLILMKFGFPPAIVKAANDARLKYYETLEDASIRNEIIPFVRLISKCVEDGLQKYIGAVK</sequence>
<dbReference type="EMBL" id="CP130319">
    <property type="protein sequence ID" value="WNR43860.1"/>
    <property type="molecule type" value="Genomic_DNA"/>
</dbReference>
<dbReference type="Pfam" id="PF02661">
    <property type="entry name" value="Fic"/>
    <property type="match status" value="1"/>
</dbReference>
<dbReference type="Gene3D" id="1.10.3290.10">
    <property type="entry name" value="Fido-like domain"/>
    <property type="match status" value="1"/>
</dbReference>
<feature type="binding site" evidence="2">
    <location>
        <begin position="210"/>
        <end position="211"/>
    </location>
    <ligand>
        <name>ATP</name>
        <dbReference type="ChEBI" id="CHEBI:30616"/>
    </ligand>
</feature>
<feature type="binding site" evidence="2">
    <location>
        <begin position="176"/>
        <end position="183"/>
    </location>
    <ligand>
        <name>ATP</name>
        <dbReference type="ChEBI" id="CHEBI:30616"/>
    </ligand>
</feature>
<proteinExistence type="predicted"/>
<dbReference type="InterPro" id="IPR040198">
    <property type="entry name" value="Fido_containing"/>
</dbReference>
<dbReference type="GO" id="GO:0005524">
    <property type="term" value="F:ATP binding"/>
    <property type="evidence" value="ECO:0007669"/>
    <property type="project" value="UniProtKB-KW"/>
</dbReference>
<dbReference type="InterPro" id="IPR003812">
    <property type="entry name" value="Fido"/>
</dbReference>
<reference evidence="5" key="1">
    <citation type="submission" date="2022-02" db="EMBL/GenBank/DDBJ databases">
        <title>Paenibacillus sp. MBLB1832 Whole Genome Shotgun Sequencing.</title>
        <authorList>
            <person name="Hwang C.Y."/>
            <person name="Cho E.-S."/>
            <person name="Seo M.-J."/>
        </authorList>
    </citation>
    <scope>NUCLEOTIDE SEQUENCE</scope>
    <source>
        <strain evidence="5">MBLB1832</strain>
    </source>
</reference>
<dbReference type="SUPFAM" id="SSF140931">
    <property type="entry name" value="Fic-like"/>
    <property type="match status" value="1"/>
</dbReference>
<feature type="active site" evidence="1">
    <location>
        <position position="172"/>
    </location>
</feature>
<dbReference type="Proteomes" id="UP001304650">
    <property type="component" value="Chromosome"/>
</dbReference>
<evidence type="ECO:0000256" key="2">
    <source>
        <dbReference type="PIRSR" id="PIRSR640198-2"/>
    </source>
</evidence>
<evidence type="ECO:0000259" key="4">
    <source>
        <dbReference type="PROSITE" id="PS51459"/>
    </source>
</evidence>
<keyword evidence="2" id="KW-0547">Nucleotide-binding</keyword>
<dbReference type="InterPro" id="IPR036597">
    <property type="entry name" value="Fido-like_dom_sf"/>
</dbReference>
<dbReference type="PANTHER" id="PTHR13504">
    <property type="entry name" value="FIDO DOMAIN-CONTAINING PROTEIN DDB_G0283145"/>
    <property type="match status" value="1"/>
</dbReference>
<evidence type="ECO:0000256" key="1">
    <source>
        <dbReference type="PIRSR" id="PIRSR640198-1"/>
    </source>
</evidence>
<feature type="site" description="Important for autoinhibition of adenylyltransferase activity" evidence="3">
    <location>
        <position position="43"/>
    </location>
</feature>
<organism evidence="5 6">
    <name type="scientific">Paenibacillus roseopurpureus</name>
    <dbReference type="NCBI Taxonomy" id="2918901"/>
    <lineage>
        <taxon>Bacteria</taxon>
        <taxon>Bacillati</taxon>
        <taxon>Bacillota</taxon>
        <taxon>Bacilli</taxon>
        <taxon>Bacillales</taxon>
        <taxon>Paenibacillaceae</taxon>
        <taxon>Paenibacillus</taxon>
    </lineage>
</organism>
<keyword evidence="2" id="KW-0067">ATP-binding</keyword>
<dbReference type="PROSITE" id="PS51459">
    <property type="entry name" value="FIDO"/>
    <property type="match status" value="1"/>
</dbReference>
<dbReference type="RefSeq" id="WP_314798757.1">
    <property type="nucleotide sequence ID" value="NZ_CP130319.1"/>
</dbReference>
<dbReference type="PANTHER" id="PTHR13504:SF38">
    <property type="entry name" value="FIDO DOMAIN-CONTAINING PROTEIN"/>
    <property type="match status" value="1"/>
</dbReference>
<evidence type="ECO:0000313" key="6">
    <source>
        <dbReference type="Proteomes" id="UP001304650"/>
    </source>
</evidence>
<accession>A0AA96LLB8</accession>